<evidence type="ECO:0000313" key="4">
    <source>
        <dbReference type="EnsemblMetazoa" id="G11017.1:cds"/>
    </source>
</evidence>
<accession>A0A8W8HTU4</accession>
<dbReference type="OMA" id="MIIEPVR"/>
<keyword evidence="2 3" id="KW-0040">ANK repeat</keyword>
<evidence type="ECO:0000256" key="3">
    <source>
        <dbReference type="PROSITE-ProRule" id="PRU00023"/>
    </source>
</evidence>
<keyword evidence="1" id="KW-0677">Repeat</keyword>
<dbReference type="InterPro" id="IPR036770">
    <property type="entry name" value="Ankyrin_rpt-contain_sf"/>
</dbReference>
<dbReference type="InterPro" id="IPR002110">
    <property type="entry name" value="Ankyrin_rpt"/>
</dbReference>
<dbReference type="SUPFAM" id="SSF48403">
    <property type="entry name" value="Ankyrin repeat"/>
    <property type="match status" value="1"/>
</dbReference>
<dbReference type="AlphaFoldDB" id="A0A8W8HTU4"/>
<protein>
    <submittedName>
        <fullName evidence="4">Uncharacterized protein</fullName>
    </submittedName>
</protein>
<dbReference type="PROSITE" id="PS50088">
    <property type="entry name" value="ANK_REPEAT"/>
    <property type="match status" value="3"/>
</dbReference>
<dbReference type="SMART" id="SM00248">
    <property type="entry name" value="ANK"/>
    <property type="match status" value="6"/>
</dbReference>
<evidence type="ECO:0000313" key="5">
    <source>
        <dbReference type="Proteomes" id="UP000005408"/>
    </source>
</evidence>
<dbReference type="PRINTS" id="PR01415">
    <property type="entry name" value="ANKYRIN"/>
</dbReference>
<keyword evidence="5" id="KW-1185">Reference proteome</keyword>
<proteinExistence type="predicted"/>
<evidence type="ECO:0000256" key="2">
    <source>
        <dbReference type="ARBA" id="ARBA00023043"/>
    </source>
</evidence>
<reference evidence="4" key="1">
    <citation type="submission" date="2022-08" db="UniProtKB">
        <authorList>
            <consortium name="EnsemblMetazoa"/>
        </authorList>
    </citation>
    <scope>IDENTIFICATION</scope>
    <source>
        <strain evidence="4">05x7-T-G4-1.051#20</strain>
    </source>
</reference>
<dbReference type="PROSITE" id="PS50297">
    <property type="entry name" value="ANK_REP_REGION"/>
    <property type="match status" value="2"/>
</dbReference>
<name>A0A8W8HTU4_MAGGI</name>
<dbReference type="Proteomes" id="UP000005408">
    <property type="component" value="Unassembled WGS sequence"/>
</dbReference>
<evidence type="ECO:0000256" key="1">
    <source>
        <dbReference type="ARBA" id="ARBA00022737"/>
    </source>
</evidence>
<dbReference type="Pfam" id="PF12796">
    <property type="entry name" value="Ank_2"/>
    <property type="match status" value="2"/>
</dbReference>
<dbReference type="PANTHER" id="PTHR24171">
    <property type="entry name" value="ANKYRIN REPEAT DOMAIN-CONTAINING PROTEIN 39-RELATED"/>
    <property type="match status" value="1"/>
</dbReference>
<sequence>MTEDEDIGFVDGLAEIKNKCRHLIFLNEVYRVSFYQGQCGKPFSSDENEVLDVQYLHQAVFDGNLEHTQLLIKAGEDPNQKLRGGPKIFTCVQDGWKMMYGYFEGTTPLMIASQRGHLKIVKFLRNQGAIIGKTDCLGFNAFLMACGSNQLDVCRYLFRHRTHLEFRDELNGMTPLLVACRAGNEAVAKWLIEEGANVHVCDFTGKGALHFAAWNYNIPLMQLLVSKFVKINSKDRDGNTPLHLMLSDSPLEPPATEEFLEQKKEVDTIKGILETMAKMKDANIIVDLGLTIRRGTEDIMVKSYEKWKSLSVFLKLGADPNVRNREGKTPLQVLLEGLPEAYISKGRVIVFQPNRNQELLVLLLILLKLGEDPEMKLAGGITSNDLCQLQKNALSQRILNRYKNNVDDVIENDDVVQKTIVMYGSKYLLKLKQVESEIESLSNMIIEPVRRRSLFEFMYDGITELYRYVDSVVSG</sequence>
<feature type="repeat" description="ANK" evidence="3">
    <location>
        <begin position="204"/>
        <end position="236"/>
    </location>
</feature>
<feature type="repeat" description="ANK" evidence="3">
    <location>
        <begin position="171"/>
        <end position="203"/>
    </location>
</feature>
<dbReference type="OrthoDB" id="6049379at2759"/>
<dbReference type="Gene3D" id="1.25.40.20">
    <property type="entry name" value="Ankyrin repeat-containing domain"/>
    <property type="match status" value="1"/>
</dbReference>
<feature type="repeat" description="ANK" evidence="3">
    <location>
        <begin position="104"/>
        <end position="136"/>
    </location>
</feature>
<dbReference type="EnsemblMetazoa" id="G11017.1">
    <property type="protein sequence ID" value="G11017.1:cds"/>
    <property type="gene ID" value="G11017"/>
</dbReference>
<organism evidence="4 5">
    <name type="scientific">Magallana gigas</name>
    <name type="common">Pacific oyster</name>
    <name type="synonym">Crassostrea gigas</name>
    <dbReference type="NCBI Taxonomy" id="29159"/>
    <lineage>
        <taxon>Eukaryota</taxon>
        <taxon>Metazoa</taxon>
        <taxon>Spiralia</taxon>
        <taxon>Lophotrochozoa</taxon>
        <taxon>Mollusca</taxon>
        <taxon>Bivalvia</taxon>
        <taxon>Autobranchia</taxon>
        <taxon>Pteriomorphia</taxon>
        <taxon>Ostreida</taxon>
        <taxon>Ostreoidea</taxon>
        <taxon>Ostreidae</taxon>
        <taxon>Magallana</taxon>
    </lineage>
</organism>